<reference evidence="5 6" key="1">
    <citation type="submission" date="2020-10" db="EMBL/GenBank/DDBJ databases">
        <title>Haloactinobacterium sp. RN3S43, a bacterium isolated from saline soil.</title>
        <authorList>
            <person name="Sun J.-Q."/>
        </authorList>
    </citation>
    <scope>NUCLEOTIDE SEQUENCE [LARGE SCALE GENOMIC DNA]</scope>
    <source>
        <strain evidence="5 6">RN3S43</strain>
    </source>
</reference>
<dbReference type="GO" id="GO:1901982">
    <property type="term" value="F:maltose binding"/>
    <property type="evidence" value="ECO:0007669"/>
    <property type="project" value="TreeGrafter"/>
</dbReference>
<feature type="signal peptide" evidence="4">
    <location>
        <begin position="1"/>
        <end position="31"/>
    </location>
</feature>
<proteinExistence type="inferred from homology"/>
<dbReference type="GO" id="GO:0042956">
    <property type="term" value="P:maltodextrin transmembrane transport"/>
    <property type="evidence" value="ECO:0007669"/>
    <property type="project" value="TreeGrafter"/>
</dbReference>
<comment type="similarity">
    <text evidence="1">Belongs to the bacterial solute-binding protein 1 family.</text>
</comment>
<dbReference type="Gene3D" id="3.40.190.10">
    <property type="entry name" value="Periplasmic binding protein-like II"/>
    <property type="match status" value="1"/>
</dbReference>
<gene>
    <name evidence="5" type="ORF">IM660_16160</name>
</gene>
<dbReference type="PANTHER" id="PTHR30061">
    <property type="entry name" value="MALTOSE-BINDING PERIPLASMIC PROTEIN"/>
    <property type="match status" value="1"/>
</dbReference>
<evidence type="ECO:0000313" key="5">
    <source>
        <dbReference type="EMBL" id="QOR70141.1"/>
    </source>
</evidence>
<dbReference type="KEGG" id="halt:IM660_16160"/>
<evidence type="ECO:0000256" key="4">
    <source>
        <dbReference type="SAM" id="SignalP"/>
    </source>
</evidence>
<evidence type="ECO:0000256" key="2">
    <source>
        <dbReference type="ARBA" id="ARBA00022448"/>
    </source>
</evidence>
<keyword evidence="3 4" id="KW-0732">Signal</keyword>
<sequence>MSPSTPLLRRPARRRRGVLLAAGTAAALTLAACSSGTDTGDSGGGDGGTTTVSVWHGFTEADGDVVNQLADEFNASQDEYEISVEVNPWNVITDKLLPAVSAGNGPDLVVQPADAGEGYVNQGVFVPMDSFYENPENETDSYYPHVVDYATFDGTHYAVPMAYGPFSVWYNTEMFAEAGITESDVPATWEEWVALAEELTVDDNGDGEPEIYGLALPDADGTFLPSFIQAGGGSVYTDGEVTLDTPQNVETLQWWQDAYEGGWGPTNVTLPEAVDLFKAGKAAMTVIGPWIITGAESVGLDIDVFEMPAGPEGVVTQAAANYWWLTSQADEQTAAGAEAFLRYYNAHDSQVLWAQQSYYPPNRTDITADQIGDTPFVGTMIDHTENSYIRMYGIPGGLTDVNAELSTLNTTVTQGGDLAAVTTETAGSIADILSRFE</sequence>
<dbReference type="AlphaFoldDB" id="A0A7M1SRR0"/>
<accession>A0A7M1SRR0</accession>
<protein>
    <submittedName>
        <fullName evidence="5">ABC transporter substrate-binding protein</fullName>
    </submittedName>
</protein>
<dbReference type="EMBL" id="CP063169">
    <property type="protein sequence ID" value="QOR70141.1"/>
    <property type="molecule type" value="Genomic_DNA"/>
</dbReference>
<evidence type="ECO:0000313" key="6">
    <source>
        <dbReference type="Proteomes" id="UP000593758"/>
    </source>
</evidence>
<dbReference type="PANTHER" id="PTHR30061:SF50">
    <property type="entry name" value="MALTOSE_MALTODEXTRIN-BINDING PERIPLASMIC PROTEIN"/>
    <property type="match status" value="1"/>
</dbReference>
<name>A0A7M1SRR0_9MICO</name>
<feature type="chain" id="PRO_5038797137" evidence="4">
    <location>
        <begin position="32"/>
        <end position="437"/>
    </location>
</feature>
<keyword evidence="6" id="KW-1185">Reference proteome</keyword>
<dbReference type="Proteomes" id="UP000593758">
    <property type="component" value="Chromosome"/>
</dbReference>
<organism evidence="5 6">
    <name type="scientific">Ruania alkalisoli</name>
    <dbReference type="NCBI Taxonomy" id="2779775"/>
    <lineage>
        <taxon>Bacteria</taxon>
        <taxon>Bacillati</taxon>
        <taxon>Actinomycetota</taxon>
        <taxon>Actinomycetes</taxon>
        <taxon>Micrococcales</taxon>
        <taxon>Ruaniaceae</taxon>
        <taxon>Ruania</taxon>
    </lineage>
</organism>
<dbReference type="InterPro" id="IPR006059">
    <property type="entry name" value="SBP"/>
</dbReference>
<dbReference type="SUPFAM" id="SSF53850">
    <property type="entry name" value="Periplasmic binding protein-like II"/>
    <property type="match status" value="1"/>
</dbReference>
<evidence type="ECO:0000256" key="1">
    <source>
        <dbReference type="ARBA" id="ARBA00008520"/>
    </source>
</evidence>
<dbReference type="Pfam" id="PF13416">
    <property type="entry name" value="SBP_bac_8"/>
    <property type="match status" value="1"/>
</dbReference>
<dbReference type="CDD" id="cd14748">
    <property type="entry name" value="PBP2_UgpB"/>
    <property type="match status" value="1"/>
</dbReference>
<dbReference type="GO" id="GO:0015768">
    <property type="term" value="P:maltose transport"/>
    <property type="evidence" value="ECO:0007669"/>
    <property type="project" value="TreeGrafter"/>
</dbReference>
<dbReference type="RefSeq" id="WP_193496831.1">
    <property type="nucleotide sequence ID" value="NZ_CP063169.1"/>
</dbReference>
<dbReference type="GO" id="GO:0055052">
    <property type="term" value="C:ATP-binding cassette (ABC) transporter complex, substrate-binding subunit-containing"/>
    <property type="evidence" value="ECO:0007669"/>
    <property type="project" value="TreeGrafter"/>
</dbReference>
<evidence type="ECO:0000256" key="3">
    <source>
        <dbReference type="ARBA" id="ARBA00022729"/>
    </source>
</evidence>
<keyword evidence="2" id="KW-0813">Transport</keyword>